<keyword evidence="2" id="KW-1185">Reference proteome</keyword>
<evidence type="ECO:0000313" key="1">
    <source>
        <dbReference type="EMBL" id="EDO48202.1"/>
    </source>
</evidence>
<evidence type="ECO:0000313" key="2">
    <source>
        <dbReference type="Proteomes" id="UP000001593"/>
    </source>
</evidence>
<reference evidence="1 2" key="1">
    <citation type="journal article" date="2007" name="Science">
        <title>Sea anemone genome reveals ancestral eumetazoan gene repertoire and genomic organization.</title>
        <authorList>
            <person name="Putnam N.H."/>
            <person name="Srivastava M."/>
            <person name="Hellsten U."/>
            <person name="Dirks B."/>
            <person name="Chapman J."/>
            <person name="Salamov A."/>
            <person name="Terry A."/>
            <person name="Shapiro H."/>
            <person name="Lindquist E."/>
            <person name="Kapitonov V.V."/>
            <person name="Jurka J."/>
            <person name="Genikhovich G."/>
            <person name="Grigoriev I.V."/>
            <person name="Lucas S.M."/>
            <person name="Steele R.E."/>
            <person name="Finnerty J.R."/>
            <person name="Technau U."/>
            <person name="Martindale M.Q."/>
            <person name="Rokhsar D.S."/>
        </authorList>
    </citation>
    <scope>NUCLEOTIDE SEQUENCE [LARGE SCALE GENOMIC DNA]</scope>
    <source>
        <strain evidence="2">CH2 X CH6</strain>
    </source>
</reference>
<proteinExistence type="predicted"/>
<feature type="non-terminal residue" evidence="1">
    <location>
        <position position="461"/>
    </location>
</feature>
<dbReference type="Pfam" id="PF02995">
    <property type="entry name" value="DUF229"/>
    <property type="match status" value="1"/>
</dbReference>
<dbReference type="KEGG" id="nve:5520430"/>
<dbReference type="SUPFAM" id="SSF53649">
    <property type="entry name" value="Alkaline phosphatase-like"/>
    <property type="match status" value="1"/>
</dbReference>
<dbReference type="PANTHER" id="PTHR10974">
    <property type="entry name" value="FI08016P-RELATED"/>
    <property type="match status" value="1"/>
</dbReference>
<dbReference type="FunFam" id="3.40.720.10:FF:000017">
    <property type="entry name" value="Predicted protein"/>
    <property type="match status" value="1"/>
</dbReference>
<dbReference type="EMBL" id="DS469515">
    <property type="protein sequence ID" value="EDO48202.1"/>
    <property type="molecule type" value="Genomic_DNA"/>
</dbReference>
<dbReference type="STRING" id="45351.A7RK82"/>
<sequence>IPVNILMIMFDSTSAANFHRKMPNTTNLLKNTLDTVFLRGQTIVGDGTTAQLSAILTGIAEKNQPEARKGRKKATTVDKWRWIFKDFKDRGYVTMYSEDSPTTAAFNFRLKGFRDPPTDHYSRYYWMEAENYIRKEFCSNNQAMHNMTFNYLLSLFRTYTKNPKFAMVNFCTLVHREPNAIGHADRDLYNLLLKMKKESFLDSTVVMIFGDHGYRFGGMRKQTLQGKLEERLPHFSITLPPWFRRKHWNMYKNLKFNSRILTSPFDIYATLKHIISYPWRPSGVNSGQSLFDKLDPSYRRCTNAGVKDHWCPCLIMNKVPVKNIIVQDIAQVAVAAINRLLNETQESRDMCTGLTLKEVKSASRELPSQVVQTFKYSFPNRECDSCGVKLAAPAKNTMVKDTLYQIKFVTSPNSAYYEASISLNGGVPSIDGDISRIDAIGEQADCVKESLSHLIKFCFCK</sequence>
<gene>
    <name evidence="1" type="ORF">NEMVEDRAFT_v1g84339</name>
</gene>
<dbReference type="HOGENOM" id="CLU_018076_0_0_1"/>
<dbReference type="InParanoid" id="A7RK82"/>
<feature type="non-terminal residue" evidence="1">
    <location>
        <position position="1"/>
    </location>
</feature>
<accession>A7RK82</accession>
<dbReference type="OrthoDB" id="5982518at2759"/>
<dbReference type="Proteomes" id="UP000001593">
    <property type="component" value="Unassembled WGS sequence"/>
</dbReference>
<dbReference type="PANTHER" id="PTHR10974:SF1">
    <property type="entry name" value="FI08016P-RELATED"/>
    <property type="match status" value="1"/>
</dbReference>
<protein>
    <submittedName>
        <fullName evidence="1">Uncharacterized protein</fullName>
    </submittedName>
</protein>
<dbReference type="CDD" id="cd16021">
    <property type="entry name" value="ALP_like"/>
    <property type="match status" value="1"/>
</dbReference>
<organism evidence="1 2">
    <name type="scientific">Nematostella vectensis</name>
    <name type="common">Starlet sea anemone</name>
    <dbReference type="NCBI Taxonomy" id="45351"/>
    <lineage>
        <taxon>Eukaryota</taxon>
        <taxon>Metazoa</taxon>
        <taxon>Cnidaria</taxon>
        <taxon>Anthozoa</taxon>
        <taxon>Hexacorallia</taxon>
        <taxon>Actiniaria</taxon>
        <taxon>Edwardsiidae</taxon>
        <taxon>Nematostella</taxon>
    </lineage>
</organism>
<dbReference type="PhylomeDB" id="A7RK82"/>
<dbReference type="InterPro" id="IPR004245">
    <property type="entry name" value="DUF229"/>
</dbReference>
<name>A7RK82_NEMVE</name>
<dbReference type="InterPro" id="IPR017850">
    <property type="entry name" value="Alkaline_phosphatase_core_sf"/>
</dbReference>
<dbReference type="OMA" id="FILFADH"/>
<dbReference type="Gene3D" id="3.40.720.10">
    <property type="entry name" value="Alkaline Phosphatase, subunit A"/>
    <property type="match status" value="1"/>
</dbReference>
<dbReference type="AlphaFoldDB" id="A7RK82"/>